<feature type="coiled-coil region" evidence="1">
    <location>
        <begin position="197"/>
        <end position="244"/>
    </location>
</feature>
<accession>A0A1W1HBR9</accession>
<evidence type="ECO:0000313" key="2">
    <source>
        <dbReference type="EMBL" id="SLM29937.1"/>
    </source>
</evidence>
<keyword evidence="3" id="KW-1185">Reference proteome</keyword>
<proteinExistence type="predicted"/>
<dbReference type="RefSeq" id="WP_186441627.1">
    <property type="nucleotide sequence ID" value="NZ_LT828556.1"/>
</dbReference>
<gene>
    <name evidence="2" type="ORF">MTBBW1_2030027</name>
</gene>
<evidence type="ECO:0000313" key="3">
    <source>
        <dbReference type="Proteomes" id="UP000191931"/>
    </source>
</evidence>
<evidence type="ECO:0000256" key="1">
    <source>
        <dbReference type="SAM" id="Coils"/>
    </source>
</evidence>
<protein>
    <submittedName>
        <fullName evidence="2">Uncharacterized protein</fullName>
    </submittedName>
</protein>
<dbReference type="Proteomes" id="UP000191931">
    <property type="component" value="Unassembled WGS sequence"/>
</dbReference>
<dbReference type="STRING" id="1246637.MTBBW1_2030027"/>
<organism evidence="2 3">
    <name type="scientific">Desulfamplus magnetovallimortis</name>
    <dbReference type="NCBI Taxonomy" id="1246637"/>
    <lineage>
        <taxon>Bacteria</taxon>
        <taxon>Pseudomonadati</taxon>
        <taxon>Thermodesulfobacteriota</taxon>
        <taxon>Desulfobacteria</taxon>
        <taxon>Desulfobacterales</taxon>
        <taxon>Desulfobacteraceae</taxon>
        <taxon>Desulfamplus</taxon>
    </lineage>
</organism>
<name>A0A1W1HBR9_9BACT</name>
<sequence length="252" mass="29829">MFKKAILVTLLLSFIVPFFLYGAVRLDKEFLMYLPYLIEKYGKAVVLESIIGKYTMNYTIVYDGKFAFADRGLHEMPMKFINKYSIAYDMDRYGFTISKLIKELEPTKSGQNKTIQQLKTYIVIQKKIKEAERLLEPILSIYSIKRALNAIIKDNNNGITIYSKKNLDFYTVDKNLQEINDDYLNALSISYDMKKNNVSIEELAKRLEQEDIEAQKEKERLRKEKERKEKIRQAELEKKRIKKQNLKNIFEK</sequence>
<keyword evidence="1" id="KW-0175">Coiled coil</keyword>
<dbReference type="EMBL" id="FWEV01000117">
    <property type="protein sequence ID" value="SLM29937.1"/>
    <property type="molecule type" value="Genomic_DNA"/>
</dbReference>
<dbReference type="AlphaFoldDB" id="A0A1W1HBR9"/>
<reference evidence="2 3" key="1">
    <citation type="submission" date="2017-03" db="EMBL/GenBank/DDBJ databases">
        <authorList>
            <person name="Afonso C.L."/>
            <person name="Miller P.J."/>
            <person name="Scott M.A."/>
            <person name="Spackman E."/>
            <person name="Goraichik I."/>
            <person name="Dimitrov K.M."/>
            <person name="Suarez D.L."/>
            <person name="Swayne D.E."/>
        </authorList>
    </citation>
    <scope>NUCLEOTIDE SEQUENCE [LARGE SCALE GENOMIC DNA]</scope>
    <source>
        <strain evidence="2">PRJEB14757</strain>
    </source>
</reference>